<proteinExistence type="predicted"/>
<keyword evidence="3" id="KW-1185">Reference proteome</keyword>
<gene>
    <name evidence="2" type="ORF">SCD90_15200</name>
</gene>
<sequence>MFGTENRRGRVTSPLPADDTEHWMVSPRVNGSALDDAEMLNSL</sequence>
<dbReference type="Proteomes" id="UP001274321">
    <property type="component" value="Unassembled WGS sequence"/>
</dbReference>
<feature type="region of interest" description="Disordered" evidence="1">
    <location>
        <begin position="1"/>
        <end position="23"/>
    </location>
</feature>
<evidence type="ECO:0000313" key="2">
    <source>
        <dbReference type="EMBL" id="MDX6807416.1"/>
    </source>
</evidence>
<protein>
    <recommendedName>
        <fullName evidence="4">Transposase</fullName>
    </recommendedName>
</protein>
<evidence type="ECO:0000313" key="3">
    <source>
        <dbReference type="Proteomes" id="UP001274321"/>
    </source>
</evidence>
<accession>A0ABU4RS33</accession>
<dbReference type="EMBL" id="JAXAFJ010000012">
    <property type="protein sequence ID" value="MDX6807416.1"/>
    <property type="molecule type" value="Genomic_DNA"/>
</dbReference>
<evidence type="ECO:0000256" key="1">
    <source>
        <dbReference type="SAM" id="MobiDB-lite"/>
    </source>
</evidence>
<dbReference type="RefSeq" id="WP_319845549.1">
    <property type="nucleotide sequence ID" value="NZ_JAXAFJ010000012.1"/>
</dbReference>
<name>A0ABU4RS33_9HYPH</name>
<evidence type="ECO:0008006" key="4">
    <source>
        <dbReference type="Google" id="ProtNLM"/>
    </source>
</evidence>
<reference evidence="2 3" key="1">
    <citation type="submission" date="2023-11" db="EMBL/GenBank/DDBJ databases">
        <authorList>
            <person name="Bao R."/>
        </authorList>
    </citation>
    <scope>NUCLEOTIDE SEQUENCE [LARGE SCALE GENOMIC DNA]</scope>
    <source>
        <strain evidence="2 3">PJ23</strain>
    </source>
</reference>
<organism evidence="2 3">
    <name type="scientific">Terrihabitans rhizophilus</name>
    <dbReference type="NCBI Taxonomy" id="3092662"/>
    <lineage>
        <taxon>Bacteria</taxon>
        <taxon>Pseudomonadati</taxon>
        <taxon>Pseudomonadota</taxon>
        <taxon>Alphaproteobacteria</taxon>
        <taxon>Hyphomicrobiales</taxon>
        <taxon>Terrihabitans</taxon>
    </lineage>
</organism>
<comment type="caution">
    <text evidence="2">The sequence shown here is derived from an EMBL/GenBank/DDBJ whole genome shotgun (WGS) entry which is preliminary data.</text>
</comment>